<keyword evidence="1" id="KW-0812">Transmembrane</keyword>
<evidence type="ECO:0000313" key="2">
    <source>
        <dbReference type="EnsemblMetazoa" id="GAUT048316-PA"/>
    </source>
</evidence>
<organism evidence="2 3">
    <name type="scientific">Glossina austeni</name>
    <name type="common">Savannah tsetse fly</name>
    <dbReference type="NCBI Taxonomy" id="7395"/>
    <lineage>
        <taxon>Eukaryota</taxon>
        <taxon>Metazoa</taxon>
        <taxon>Ecdysozoa</taxon>
        <taxon>Arthropoda</taxon>
        <taxon>Hexapoda</taxon>
        <taxon>Insecta</taxon>
        <taxon>Pterygota</taxon>
        <taxon>Neoptera</taxon>
        <taxon>Endopterygota</taxon>
        <taxon>Diptera</taxon>
        <taxon>Brachycera</taxon>
        <taxon>Muscomorpha</taxon>
        <taxon>Hippoboscoidea</taxon>
        <taxon>Glossinidae</taxon>
        <taxon>Glossina</taxon>
    </lineage>
</organism>
<dbReference type="AlphaFoldDB" id="A0A1A9VUQ0"/>
<keyword evidence="1" id="KW-1133">Transmembrane helix</keyword>
<evidence type="ECO:0000256" key="1">
    <source>
        <dbReference type="SAM" id="Phobius"/>
    </source>
</evidence>
<dbReference type="Proteomes" id="UP000078200">
    <property type="component" value="Unassembled WGS sequence"/>
</dbReference>
<accession>A0A1A9VUQ0</accession>
<evidence type="ECO:0000313" key="3">
    <source>
        <dbReference type="Proteomes" id="UP000078200"/>
    </source>
</evidence>
<sequence>MSNSKKTISLHGTFVHRSFNLYDTFYTLWHTFYKFFLLFRSLCCNSKPKILKYLLFDDIRQLEEYPFSITTTTSLSTSIEIFFIFFFFYINIIKQFSTNLLSDLHLNNAALLAKGICNKHSKNFETNVLPTTVLSTRILNNRKLVKVLEKAFITYCEIISNILNETFTYLSPFEKLVKTAFLYTSVRQRLAQFFPFFQRRPTSKKYPMQYSCSIPFSD</sequence>
<proteinExistence type="predicted"/>
<dbReference type="VEuPathDB" id="VectorBase:GAUT048316"/>
<keyword evidence="3" id="KW-1185">Reference proteome</keyword>
<dbReference type="EnsemblMetazoa" id="GAUT048316-RA">
    <property type="protein sequence ID" value="GAUT048316-PA"/>
    <property type="gene ID" value="GAUT048316"/>
</dbReference>
<feature type="transmembrane region" description="Helical" evidence="1">
    <location>
        <begin position="65"/>
        <end position="90"/>
    </location>
</feature>
<reference evidence="2" key="1">
    <citation type="submission" date="2020-05" db="UniProtKB">
        <authorList>
            <consortium name="EnsemblMetazoa"/>
        </authorList>
    </citation>
    <scope>IDENTIFICATION</scope>
    <source>
        <strain evidence="2">TTRI</strain>
    </source>
</reference>
<keyword evidence="1" id="KW-0472">Membrane</keyword>
<name>A0A1A9VUQ0_GLOAU</name>
<protein>
    <submittedName>
        <fullName evidence="2">Uncharacterized protein</fullName>
    </submittedName>
</protein>